<dbReference type="SUPFAM" id="SSF52540">
    <property type="entry name" value="P-loop containing nucleoside triphosphate hydrolases"/>
    <property type="match status" value="1"/>
</dbReference>
<dbReference type="NCBIfam" id="TIGR00150">
    <property type="entry name" value="T6A_YjeE"/>
    <property type="match status" value="1"/>
</dbReference>
<reference evidence="12 13" key="1">
    <citation type="submission" date="2019-03" db="EMBL/GenBank/DDBJ databases">
        <title>Genomic Encyclopedia of Type Strains, Phase IV (KMG-IV): sequencing the most valuable type-strain genomes for metagenomic binning, comparative biology and taxonomic classification.</title>
        <authorList>
            <person name="Goeker M."/>
        </authorList>
    </citation>
    <scope>NUCLEOTIDE SEQUENCE [LARGE SCALE GENOMIC DNA]</scope>
    <source>
        <strain evidence="12 13">DSM 45361</strain>
    </source>
</reference>
<evidence type="ECO:0000256" key="1">
    <source>
        <dbReference type="ARBA" id="ARBA00004496"/>
    </source>
</evidence>
<accession>A0A4R6SCP3</accession>
<evidence type="ECO:0000256" key="9">
    <source>
        <dbReference type="ARBA" id="ARBA00022842"/>
    </source>
</evidence>
<evidence type="ECO:0000256" key="8">
    <source>
        <dbReference type="ARBA" id="ARBA00022840"/>
    </source>
</evidence>
<keyword evidence="4" id="KW-0963">Cytoplasm</keyword>
<proteinExistence type="inferred from homology"/>
<organism evidence="12 13">
    <name type="scientific">Labedaea rhizosphaerae</name>
    <dbReference type="NCBI Taxonomy" id="598644"/>
    <lineage>
        <taxon>Bacteria</taxon>
        <taxon>Bacillati</taxon>
        <taxon>Actinomycetota</taxon>
        <taxon>Actinomycetes</taxon>
        <taxon>Pseudonocardiales</taxon>
        <taxon>Pseudonocardiaceae</taxon>
        <taxon>Labedaea</taxon>
    </lineage>
</organism>
<keyword evidence="7" id="KW-0547">Nucleotide-binding</keyword>
<evidence type="ECO:0000313" key="13">
    <source>
        <dbReference type="Proteomes" id="UP000295444"/>
    </source>
</evidence>
<dbReference type="Proteomes" id="UP000295444">
    <property type="component" value="Unassembled WGS sequence"/>
</dbReference>
<dbReference type="Pfam" id="PF02367">
    <property type="entry name" value="TsaE"/>
    <property type="match status" value="1"/>
</dbReference>
<comment type="similarity">
    <text evidence="2">Belongs to the TsaE family.</text>
</comment>
<dbReference type="EMBL" id="SNXZ01000003">
    <property type="protein sequence ID" value="TDP97721.1"/>
    <property type="molecule type" value="Genomic_DNA"/>
</dbReference>
<comment type="caution">
    <text evidence="12">The sequence shown here is derived from an EMBL/GenBank/DDBJ whole genome shotgun (WGS) entry which is preliminary data.</text>
</comment>
<evidence type="ECO:0000256" key="10">
    <source>
        <dbReference type="ARBA" id="ARBA00024908"/>
    </source>
</evidence>
<evidence type="ECO:0000256" key="3">
    <source>
        <dbReference type="ARBA" id="ARBA00019010"/>
    </source>
</evidence>
<dbReference type="GO" id="GO:0002949">
    <property type="term" value="P:tRNA threonylcarbamoyladenosine modification"/>
    <property type="evidence" value="ECO:0007669"/>
    <property type="project" value="InterPro"/>
</dbReference>
<evidence type="ECO:0000256" key="7">
    <source>
        <dbReference type="ARBA" id="ARBA00022741"/>
    </source>
</evidence>
<dbReference type="AlphaFoldDB" id="A0A4R6SCP3"/>
<dbReference type="PANTHER" id="PTHR33540:SF2">
    <property type="entry name" value="TRNA THREONYLCARBAMOYLADENOSINE BIOSYNTHESIS PROTEIN TSAE"/>
    <property type="match status" value="1"/>
</dbReference>
<keyword evidence="13" id="KW-1185">Reference proteome</keyword>
<dbReference type="GO" id="GO:0046872">
    <property type="term" value="F:metal ion binding"/>
    <property type="evidence" value="ECO:0007669"/>
    <property type="project" value="UniProtKB-KW"/>
</dbReference>
<dbReference type="GO" id="GO:0005737">
    <property type="term" value="C:cytoplasm"/>
    <property type="evidence" value="ECO:0007669"/>
    <property type="project" value="UniProtKB-SubCell"/>
</dbReference>
<keyword evidence="5" id="KW-0819">tRNA processing</keyword>
<keyword evidence="8" id="KW-0067">ATP-binding</keyword>
<dbReference type="InterPro" id="IPR027417">
    <property type="entry name" value="P-loop_NTPase"/>
</dbReference>
<dbReference type="Gene3D" id="3.40.50.300">
    <property type="entry name" value="P-loop containing nucleotide triphosphate hydrolases"/>
    <property type="match status" value="1"/>
</dbReference>
<dbReference type="InterPro" id="IPR003442">
    <property type="entry name" value="T6A_TsaE"/>
</dbReference>
<comment type="function">
    <text evidence="10">Required for the formation of a threonylcarbamoyl group on adenosine at position 37 (t(6)A37) in tRNAs that read codons beginning with adenine. Is involved in the transfer of the threonylcarbamoyl moiety of threonylcarbamoyl-AMP (TC-AMP) to the N6 group of A37, together with TsaD and TsaB. TsaE seems to play an indirect role in the t(6)A biosynthesis pathway, possibly in regulating the core enzymatic function of TsaD.</text>
</comment>
<dbReference type="GO" id="GO:0005524">
    <property type="term" value="F:ATP binding"/>
    <property type="evidence" value="ECO:0007669"/>
    <property type="project" value="UniProtKB-KW"/>
</dbReference>
<evidence type="ECO:0000256" key="2">
    <source>
        <dbReference type="ARBA" id="ARBA00007599"/>
    </source>
</evidence>
<keyword evidence="9" id="KW-0460">Magnesium</keyword>
<sequence>MTESFVVSVHGADGTARVAARLAGRLRPGDVVLLTGDLASGKTTFVKAVAEAMGATDVVTSPTFTLAQFYDTPTTKLLHVDTYRIDDLAEYRDLGLADFVDTSISLIEWGELVAAEFPEPLTVGLTVAASGPEDRDITFTGAGRWADDLAALRDELAGARS</sequence>
<gene>
    <name evidence="12" type="ORF">EV186_103685</name>
</gene>
<evidence type="ECO:0000256" key="11">
    <source>
        <dbReference type="ARBA" id="ARBA00032441"/>
    </source>
</evidence>
<dbReference type="RefSeq" id="WP_166659243.1">
    <property type="nucleotide sequence ID" value="NZ_SNXZ01000003.1"/>
</dbReference>
<evidence type="ECO:0000256" key="6">
    <source>
        <dbReference type="ARBA" id="ARBA00022723"/>
    </source>
</evidence>
<evidence type="ECO:0000256" key="5">
    <source>
        <dbReference type="ARBA" id="ARBA00022694"/>
    </source>
</evidence>
<evidence type="ECO:0000256" key="4">
    <source>
        <dbReference type="ARBA" id="ARBA00022490"/>
    </source>
</evidence>
<evidence type="ECO:0000313" key="12">
    <source>
        <dbReference type="EMBL" id="TDP97721.1"/>
    </source>
</evidence>
<name>A0A4R6SCP3_LABRH</name>
<protein>
    <recommendedName>
        <fullName evidence="3">tRNA threonylcarbamoyladenosine biosynthesis protein TsaE</fullName>
    </recommendedName>
    <alternativeName>
        <fullName evidence="11">t(6)A37 threonylcarbamoyladenosine biosynthesis protein TsaE</fullName>
    </alternativeName>
</protein>
<comment type="subcellular location">
    <subcellularLocation>
        <location evidence="1">Cytoplasm</location>
    </subcellularLocation>
</comment>
<dbReference type="PANTHER" id="PTHR33540">
    <property type="entry name" value="TRNA THREONYLCARBAMOYLADENOSINE BIOSYNTHESIS PROTEIN TSAE"/>
    <property type="match status" value="1"/>
</dbReference>
<keyword evidence="6" id="KW-0479">Metal-binding</keyword>